<keyword evidence="6" id="KW-1185">Reference proteome</keyword>
<evidence type="ECO:0000313" key="6">
    <source>
        <dbReference type="Proteomes" id="UP000479710"/>
    </source>
</evidence>
<proteinExistence type="inferred from homology"/>
<evidence type="ECO:0000256" key="3">
    <source>
        <dbReference type="RuleBase" id="RU003718"/>
    </source>
</evidence>
<name>A0A6G1F4T8_9ORYZ</name>
<keyword evidence="3" id="KW-0328">Glycosyltransferase</keyword>
<gene>
    <name evidence="5" type="ORF">E2562_005795</name>
</gene>
<evidence type="ECO:0000256" key="2">
    <source>
        <dbReference type="ARBA" id="ARBA00022679"/>
    </source>
</evidence>
<dbReference type="OrthoDB" id="5835829at2759"/>
<keyword evidence="2 3" id="KW-0808">Transferase</keyword>
<comment type="caution">
    <text evidence="5">The sequence shown here is derived from an EMBL/GenBank/DDBJ whole genome shotgun (WGS) entry which is preliminary data.</text>
</comment>
<dbReference type="Gene3D" id="3.40.50.2000">
    <property type="entry name" value="Glycogen Phosphorylase B"/>
    <property type="match status" value="2"/>
</dbReference>
<dbReference type="InterPro" id="IPR002213">
    <property type="entry name" value="UDP_glucos_trans"/>
</dbReference>
<dbReference type="InterPro" id="IPR050481">
    <property type="entry name" value="UDP-glycosyltransf_plant"/>
</dbReference>
<dbReference type="SUPFAM" id="SSF53756">
    <property type="entry name" value="UDP-Glycosyltransferase/glycogen phosphorylase"/>
    <property type="match status" value="1"/>
</dbReference>
<dbReference type="PROSITE" id="PS00375">
    <property type="entry name" value="UDPGT"/>
    <property type="match status" value="1"/>
</dbReference>
<dbReference type="Proteomes" id="UP000479710">
    <property type="component" value="Unassembled WGS sequence"/>
</dbReference>
<dbReference type="EC" id="2.4.1.-" evidence="4"/>
<dbReference type="EMBL" id="SPHZ02000001">
    <property type="protein sequence ID" value="KAF0931832.1"/>
    <property type="molecule type" value="Genomic_DNA"/>
</dbReference>
<accession>A0A6G1F4T8</accession>
<evidence type="ECO:0000313" key="5">
    <source>
        <dbReference type="EMBL" id="KAF0931832.1"/>
    </source>
</evidence>
<dbReference type="CDD" id="cd03784">
    <property type="entry name" value="GT1_Gtf-like"/>
    <property type="match status" value="1"/>
</dbReference>
<dbReference type="Pfam" id="PF00201">
    <property type="entry name" value="UDPGT"/>
    <property type="match status" value="1"/>
</dbReference>
<dbReference type="PANTHER" id="PTHR48048:SF92">
    <property type="entry name" value="OS01G0869400 PROTEIN"/>
    <property type="match status" value="1"/>
</dbReference>
<organism evidence="5 6">
    <name type="scientific">Oryza meyeriana var. granulata</name>
    <dbReference type="NCBI Taxonomy" id="110450"/>
    <lineage>
        <taxon>Eukaryota</taxon>
        <taxon>Viridiplantae</taxon>
        <taxon>Streptophyta</taxon>
        <taxon>Embryophyta</taxon>
        <taxon>Tracheophyta</taxon>
        <taxon>Spermatophyta</taxon>
        <taxon>Magnoliopsida</taxon>
        <taxon>Liliopsida</taxon>
        <taxon>Poales</taxon>
        <taxon>Poaceae</taxon>
        <taxon>BOP clade</taxon>
        <taxon>Oryzoideae</taxon>
        <taxon>Oryzeae</taxon>
        <taxon>Oryzinae</taxon>
        <taxon>Oryza</taxon>
        <taxon>Oryza meyeriana</taxon>
    </lineage>
</organism>
<dbReference type="FunFam" id="3.40.50.2000:FF:000020">
    <property type="entry name" value="Glycosyltransferase"/>
    <property type="match status" value="1"/>
</dbReference>
<comment type="similarity">
    <text evidence="1 3">Belongs to the UDP-glycosyltransferase family.</text>
</comment>
<sequence>MEKTVVLYPGLAVGHFNPMMELADVFLEHGYAVAVAMIDPSVKEDDAAFTAVVSRAVSSNSKSSISFHILPRIQDPPSLAFNDRFFTNYFDLVRRNNVHLHDFLCSVQSVHSVVVDASCGLALEAARKLGVPAYLFYPCNAGAIAVNLQISSVLAESSKKLGGEGDSALIEFLGVPPMPASHVTDILGHPLSEINKDLQDMIVAGARKTAEFDGILINTFVSLEERALRALIDPRCRLPDGVVLPPLYTVGPLVDKAGTAGDGSSRHECLVWLDGQPDCSVVFLCFGSITGAGEHAEQQLKEIAAGLDKSGHRFLWVVRGASTQHLDALLPEGFLARTGGRGLVVNSWVPQPDVLRHRATGAFLTHCGWNSVLEGITAGVPMLCWPLYSEQRINKVLMVKDMGVAVEMDGWLEGLVTAGEVETKVRLVMESEQGRKLRERVEVHREAAAMAWKDGGPSRAAFAQLLSEMEDARGKYSSDSA</sequence>
<dbReference type="PANTHER" id="PTHR48048">
    <property type="entry name" value="GLYCOSYLTRANSFERASE"/>
    <property type="match status" value="1"/>
</dbReference>
<reference evidence="5 6" key="1">
    <citation type="submission" date="2019-11" db="EMBL/GenBank/DDBJ databases">
        <title>Whole genome sequence of Oryza granulata.</title>
        <authorList>
            <person name="Li W."/>
        </authorList>
    </citation>
    <scope>NUCLEOTIDE SEQUENCE [LARGE SCALE GENOMIC DNA]</scope>
    <source>
        <strain evidence="6">cv. Menghai</strain>
        <tissue evidence="5">Leaf</tissue>
    </source>
</reference>
<dbReference type="InterPro" id="IPR035595">
    <property type="entry name" value="UDP_glycos_trans_CS"/>
</dbReference>
<dbReference type="AlphaFoldDB" id="A0A6G1F4T8"/>
<protein>
    <recommendedName>
        <fullName evidence="4">Glycosyltransferase</fullName>
        <ecNumber evidence="4">2.4.1.-</ecNumber>
    </recommendedName>
</protein>
<dbReference type="GO" id="GO:0035251">
    <property type="term" value="F:UDP-glucosyltransferase activity"/>
    <property type="evidence" value="ECO:0007669"/>
    <property type="project" value="InterPro"/>
</dbReference>
<evidence type="ECO:0000256" key="4">
    <source>
        <dbReference type="RuleBase" id="RU362057"/>
    </source>
</evidence>
<evidence type="ECO:0000256" key="1">
    <source>
        <dbReference type="ARBA" id="ARBA00009995"/>
    </source>
</evidence>